<comment type="caution">
    <text evidence="1">The sequence shown here is derived from an EMBL/GenBank/DDBJ whole genome shotgun (WGS) entry which is preliminary data.</text>
</comment>
<dbReference type="Proteomes" id="UP001165064">
    <property type="component" value="Unassembled WGS sequence"/>
</dbReference>
<protein>
    <submittedName>
        <fullName evidence="1">Unnamed protein product</fullName>
    </submittedName>
</protein>
<reference evidence="1" key="1">
    <citation type="submission" date="2023-04" db="EMBL/GenBank/DDBJ databases">
        <title>Ambrosiozyma monospora NBRC 10751.</title>
        <authorList>
            <person name="Ichikawa N."/>
            <person name="Sato H."/>
            <person name="Tonouchi N."/>
        </authorList>
    </citation>
    <scope>NUCLEOTIDE SEQUENCE</scope>
    <source>
        <strain evidence="1">NBRC 10751</strain>
    </source>
</reference>
<evidence type="ECO:0000313" key="1">
    <source>
        <dbReference type="EMBL" id="GME96197.1"/>
    </source>
</evidence>
<keyword evidence="2" id="KW-1185">Reference proteome</keyword>
<dbReference type="EMBL" id="BSXS01009668">
    <property type="protein sequence ID" value="GME96197.1"/>
    <property type="molecule type" value="Genomic_DNA"/>
</dbReference>
<proteinExistence type="predicted"/>
<organism evidence="1 2">
    <name type="scientific">Ambrosiozyma monospora</name>
    <name type="common">Yeast</name>
    <name type="synonym">Endomycopsis monosporus</name>
    <dbReference type="NCBI Taxonomy" id="43982"/>
    <lineage>
        <taxon>Eukaryota</taxon>
        <taxon>Fungi</taxon>
        <taxon>Dikarya</taxon>
        <taxon>Ascomycota</taxon>
        <taxon>Saccharomycotina</taxon>
        <taxon>Pichiomycetes</taxon>
        <taxon>Pichiales</taxon>
        <taxon>Pichiaceae</taxon>
        <taxon>Ambrosiozyma</taxon>
    </lineage>
</organism>
<accession>A0ACB5TVD6</accession>
<evidence type="ECO:0000313" key="2">
    <source>
        <dbReference type="Proteomes" id="UP001165064"/>
    </source>
</evidence>
<name>A0ACB5TVD6_AMBMO</name>
<sequence>MPFKRKRSQLLETGFNPYYDQTTTQKMHVTVSDYATLPTYDFYKWSHPSSSSILSDFDNDNVEDCSPYETRVSSLYNMRQFNDKSKAFKKQVMNKISIEDSYKLQVKFLETTFWDLFSDPDTVLETEIAMKVSTKIHESGFESKPSTDYNEFLTHPFNLHNLPICDNSMLQYLSSEADSLLLPTMTFGMFYSTQSWSMEDHWLYRADFMHLGDCKVWYFVAPEDQTKFEAFLDTYLDRKLQLNDKKLGSDASFETFNSLLDNQDVFAVTLENRVLTEPSFDRALPKNEKFSQFMIGGDNKKKIKHFNDEVFISPKVLQDNGIKVFGTYQQPNEYIIKFPKAYSSCMHQIG</sequence>
<gene>
    <name evidence="1" type="ORF">Amon02_000992000</name>
</gene>